<keyword evidence="1" id="KW-1133">Transmembrane helix</keyword>
<feature type="transmembrane region" description="Helical" evidence="1">
    <location>
        <begin position="21"/>
        <end position="43"/>
    </location>
</feature>
<keyword evidence="1" id="KW-0472">Membrane</keyword>
<keyword evidence="3" id="KW-1185">Reference proteome</keyword>
<gene>
    <name evidence="2" type="ORF">Tcan_01620</name>
</gene>
<accession>A0A0B2UVH0</accession>
<proteinExistence type="predicted"/>
<name>A0A0B2UVH0_TOXCA</name>
<sequence length="128" mass="14909">MVINPLKYLLRIFRAIRKKRLYFCLVLPFSVWIAVHLFIWATIAEDRFYVVDFRALPEGEVPLYEYLNSKAIRGKNGALFSALEELKVNRAFSKPISSHAKRKFFLASLIKIVNKDSLSLDATLFCFF</sequence>
<dbReference type="Proteomes" id="UP000031036">
    <property type="component" value="Unassembled WGS sequence"/>
</dbReference>
<evidence type="ECO:0000256" key="1">
    <source>
        <dbReference type="SAM" id="Phobius"/>
    </source>
</evidence>
<organism evidence="2 3">
    <name type="scientific">Toxocara canis</name>
    <name type="common">Canine roundworm</name>
    <dbReference type="NCBI Taxonomy" id="6265"/>
    <lineage>
        <taxon>Eukaryota</taxon>
        <taxon>Metazoa</taxon>
        <taxon>Ecdysozoa</taxon>
        <taxon>Nematoda</taxon>
        <taxon>Chromadorea</taxon>
        <taxon>Rhabditida</taxon>
        <taxon>Spirurina</taxon>
        <taxon>Ascaridomorpha</taxon>
        <taxon>Ascaridoidea</taxon>
        <taxon>Toxocaridae</taxon>
        <taxon>Toxocara</taxon>
    </lineage>
</organism>
<reference evidence="2 3" key="1">
    <citation type="submission" date="2014-11" db="EMBL/GenBank/DDBJ databases">
        <title>Genetic blueprint of the zoonotic pathogen Toxocara canis.</title>
        <authorList>
            <person name="Zhu X.-Q."/>
            <person name="Korhonen P.K."/>
            <person name="Cai H."/>
            <person name="Young N.D."/>
            <person name="Nejsum P."/>
            <person name="von Samson-Himmelstjerna G."/>
            <person name="Boag P.R."/>
            <person name="Tan P."/>
            <person name="Li Q."/>
            <person name="Min J."/>
            <person name="Yang Y."/>
            <person name="Wang X."/>
            <person name="Fang X."/>
            <person name="Hall R.S."/>
            <person name="Hofmann A."/>
            <person name="Sternberg P.W."/>
            <person name="Jex A.R."/>
            <person name="Gasser R.B."/>
        </authorList>
    </citation>
    <scope>NUCLEOTIDE SEQUENCE [LARGE SCALE GENOMIC DNA]</scope>
    <source>
        <strain evidence="2">PN_DK_2014</strain>
    </source>
</reference>
<evidence type="ECO:0000313" key="2">
    <source>
        <dbReference type="EMBL" id="KHN73234.1"/>
    </source>
</evidence>
<keyword evidence="1" id="KW-0812">Transmembrane</keyword>
<comment type="caution">
    <text evidence="2">The sequence shown here is derived from an EMBL/GenBank/DDBJ whole genome shotgun (WGS) entry which is preliminary data.</text>
</comment>
<dbReference type="AlphaFoldDB" id="A0A0B2UVH0"/>
<evidence type="ECO:0000313" key="3">
    <source>
        <dbReference type="Proteomes" id="UP000031036"/>
    </source>
</evidence>
<protein>
    <submittedName>
        <fullName evidence="2">Uncharacterized protein</fullName>
    </submittedName>
</protein>
<dbReference type="EMBL" id="JPKZ01003130">
    <property type="protein sequence ID" value="KHN73234.1"/>
    <property type="molecule type" value="Genomic_DNA"/>
</dbReference>